<feature type="transmembrane region" description="Helical" evidence="6">
    <location>
        <begin position="219"/>
        <end position="238"/>
    </location>
</feature>
<reference evidence="7 8" key="1">
    <citation type="journal article" date="2014" name="Genome Biol. Evol.">
        <title>Acetic acid bacteria genomes reveal functional traits for adaptation to life in insect guts.</title>
        <authorList>
            <person name="Chouaia B."/>
            <person name="Gaiarsa S."/>
            <person name="Crotti E."/>
            <person name="Comandatore F."/>
            <person name="Degli Esposti M."/>
            <person name="Ricci I."/>
            <person name="Alma A."/>
            <person name="Favia G."/>
            <person name="Bandi C."/>
            <person name="Daffonchio D."/>
        </authorList>
    </citation>
    <scope>NUCLEOTIDE SEQUENCE [LARGE SCALE GENOMIC DNA]</scope>
    <source>
        <strain evidence="7 8">SF2.1</strain>
    </source>
</reference>
<dbReference type="eggNOG" id="COG1079">
    <property type="taxonomic scope" value="Bacteria"/>
</dbReference>
<dbReference type="AlphaFoldDB" id="A0A060QI21"/>
<comment type="caution">
    <text evidence="7">The sequence shown here is derived from an EMBL/GenBank/DDBJ whole genome shotgun (WGS) entry which is preliminary data.</text>
</comment>
<organism evidence="7 8">
    <name type="scientific">Asaia bogorensis</name>
    <dbReference type="NCBI Taxonomy" id="91915"/>
    <lineage>
        <taxon>Bacteria</taxon>
        <taxon>Pseudomonadati</taxon>
        <taxon>Pseudomonadota</taxon>
        <taxon>Alphaproteobacteria</taxon>
        <taxon>Acetobacterales</taxon>
        <taxon>Acetobacteraceae</taxon>
        <taxon>Asaia</taxon>
    </lineage>
</organism>
<evidence type="ECO:0000256" key="4">
    <source>
        <dbReference type="ARBA" id="ARBA00022989"/>
    </source>
</evidence>
<evidence type="ECO:0000256" key="6">
    <source>
        <dbReference type="SAM" id="Phobius"/>
    </source>
</evidence>
<keyword evidence="2" id="KW-1003">Cell membrane</keyword>
<evidence type="ECO:0000256" key="2">
    <source>
        <dbReference type="ARBA" id="ARBA00022475"/>
    </source>
</evidence>
<name>A0A060QI21_9PROT</name>
<feature type="transmembrane region" description="Helical" evidence="6">
    <location>
        <begin position="271"/>
        <end position="288"/>
    </location>
</feature>
<dbReference type="PANTHER" id="PTHR43370">
    <property type="entry name" value="SUGAR ABC TRANSPORTER INTEGRAL MEMBRANE PROTEIN-RELATED"/>
    <property type="match status" value="1"/>
</dbReference>
<feature type="transmembrane region" description="Helical" evidence="6">
    <location>
        <begin position="245"/>
        <end position="265"/>
    </location>
</feature>
<evidence type="ECO:0000313" key="7">
    <source>
        <dbReference type="EMBL" id="CDG40343.1"/>
    </source>
</evidence>
<dbReference type="Proteomes" id="UP000027583">
    <property type="component" value="Unassembled WGS sequence"/>
</dbReference>
<keyword evidence="5 6" id="KW-0472">Membrane</keyword>
<reference evidence="7 8" key="2">
    <citation type="journal article" date="2014" name="PLoS ONE">
        <title>Evolution of mitochondria reconstructed from the energy metabolism of living bacteria.</title>
        <authorList>
            <person name="Degli Esposti M."/>
            <person name="Chouaia B."/>
            <person name="Comandatore F."/>
            <person name="Crotti E."/>
            <person name="Sassera D."/>
            <person name="Lievens P.M."/>
            <person name="Daffonchio D."/>
            <person name="Bandi C."/>
        </authorList>
    </citation>
    <scope>NUCLEOTIDE SEQUENCE [LARGE SCALE GENOMIC DNA]</scope>
    <source>
        <strain evidence="7 8">SF2.1</strain>
    </source>
</reference>
<feature type="transmembrane region" description="Helical" evidence="6">
    <location>
        <begin position="31"/>
        <end position="53"/>
    </location>
</feature>
<feature type="transmembrane region" description="Helical" evidence="6">
    <location>
        <begin position="92"/>
        <end position="111"/>
    </location>
</feature>
<dbReference type="GO" id="GO:0005886">
    <property type="term" value="C:plasma membrane"/>
    <property type="evidence" value="ECO:0007669"/>
    <property type="project" value="UniProtKB-SubCell"/>
</dbReference>
<dbReference type="CDD" id="cd06580">
    <property type="entry name" value="TM_PBP1_transp_TpRbsC_like"/>
    <property type="match status" value="1"/>
</dbReference>
<feature type="transmembrane region" description="Helical" evidence="6">
    <location>
        <begin position="142"/>
        <end position="159"/>
    </location>
</feature>
<dbReference type="GeneID" id="78226538"/>
<evidence type="ECO:0000256" key="5">
    <source>
        <dbReference type="ARBA" id="ARBA00023136"/>
    </source>
</evidence>
<keyword evidence="3 6" id="KW-0812">Transmembrane</keyword>
<proteinExistence type="predicted"/>
<protein>
    <submittedName>
        <fullName evidence="7">Deoxyribose-specific ABC transporter,permease protein</fullName>
    </submittedName>
</protein>
<dbReference type="PANTHER" id="PTHR43370:SF2">
    <property type="entry name" value="ABC TRANSPORTER PERMEASE PROTEIN"/>
    <property type="match status" value="1"/>
</dbReference>
<dbReference type="Pfam" id="PF02653">
    <property type="entry name" value="BPD_transp_2"/>
    <property type="match status" value="1"/>
</dbReference>
<accession>A0A060QI21</accession>
<evidence type="ECO:0000256" key="3">
    <source>
        <dbReference type="ARBA" id="ARBA00022692"/>
    </source>
</evidence>
<comment type="subcellular location">
    <subcellularLocation>
        <location evidence="1">Cell membrane</location>
        <topology evidence="1">Multi-pass membrane protein</topology>
    </subcellularLocation>
</comment>
<feature type="transmembrane region" description="Helical" evidence="6">
    <location>
        <begin position="191"/>
        <end position="213"/>
    </location>
</feature>
<feature type="transmembrane region" description="Helical" evidence="6">
    <location>
        <begin position="60"/>
        <end position="80"/>
    </location>
</feature>
<evidence type="ECO:0000256" key="1">
    <source>
        <dbReference type="ARBA" id="ARBA00004651"/>
    </source>
</evidence>
<dbReference type="GO" id="GO:0022857">
    <property type="term" value="F:transmembrane transporter activity"/>
    <property type="evidence" value="ECO:0007669"/>
    <property type="project" value="InterPro"/>
</dbReference>
<keyword evidence="4 6" id="KW-1133">Transmembrane helix</keyword>
<dbReference type="RefSeq" id="WP_023978759.1">
    <property type="nucleotide sequence ID" value="NZ_CBLX010000016.1"/>
</dbReference>
<dbReference type="EMBL" id="CBLX010000016">
    <property type="protein sequence ID" value="CDG40343.1"/>
    <property type="molecule type" value="Genomic_DNA"/>
</dbReference>
<evidence type="ECO:0000313" key="8">
    <source>
        <dbReference type="Proteomes" id="UP000027583"/>
    </source>
</evidence>
<dbReference type="InterPro" id="IPR001851">
    <property type="entry name" value="ABC_transp_permease"/>
</dbReference>
<sequence length="310" mass="31804">MTVWIPLVLHALAYGSILALAAQGEVIAERAGVINLGVEGLMALGAVVAVLAADASMSPWMGCLAALCTGGAGALVLGLATVNVSANQTLCGVALTFLGLGLSAVIGHAVAGLPVAAVFDNWAIPGLSSLPGIGVLFSQSPFVYLAFVILPALCHCVLFRSRLGLSLRSVGENPAAADAVGIPVRRYRLSAVVAGGALAGLAGADMTLSVMPVWSEGMIAGRGWIAVALVIFCGYRPIFAALSSLLFGLVMSLSFFGQAQGWPIAPAILNMTPYLGTIMFMILPALLLPGMRRLMAAPAALGTPYFREER</sequence>
<gene>
    <name evidence="7" type="ORF">ASAP_2298</name>
</gene>